<name>A0AA39G4J7_MICHY</name>
<reference evidence="3" key="1">
    <citation type="journal article" date="2023" name="bioRxiv">
        <title>Scaffold-level genome assemblies of two parasitoid biocontrol wasps reveal the parthenogenesis mechanism and an associated novel virus.</title>
        <authorList>
            <person name="Inwood S."/>
            <person name="Skelly J."/>
            <person name="Guhlin J."/>
            <person name="Harrop T."/>
            <person name="Goldson S."/>
            <person name="Dearden P."/>
        </authorList>
    </citation>
    <scope>NUCLEOTIDE SEQUENCE</scope>
    <source>
        <strain evidence="3">Lincoln</strain>
        <tissue evidence="3">Whole body</tissue>
    </source>
</reference>
<proteinExistence type="predicted"/>
<reference evidence="3" key="2">
    <citation type="submission" date="2023-03" db="EMBL/GenBank/DDBJ databases">
        <authorList>
            <person name="Inwood S.N."/>
            <person name="Skelly J.G."/>
            <person name="Guhlin J."/>
            <person name="Harrop T.W.R."/>
            <person name="Goldson S.G."/>
            <person name="Dearden P.K."/>
        </authorList>
    </citation>
    <scope>NUCLEOTIDE SEQUENCE</scope>
    <source>
        <strain evidence="3">Lincoln</strain>
        <tissue evidence="3">Whole body</tissue>
    </source>
</reference>
<evidence type="ECO:0000313" key="4">
    <source>
        <dbReference type="Proteomes" id="UP001168972"/>
    </source>
</evidence>
<dbReference type="Pfam" id="PF05225">
    <property type="entry name" value="HTH_psq"/>
    <property type="match status" value="1"/>
</dbReference>
<dbReference type="AlphaFoldDB" id="A0AA39G4J7"/>
<dbReference type="GO" id="GO:0005634">
    <property type="term" value="C:nucleus"/>
    <property type="evidence" value="ECO:0007669"/>
    <property type="project" value="UniProtKB-SubCell"/>
</dbReference>
<dbReference type="InterPro" id="IPR007889">
    <property type="entry name" value="HTH_Psq"/>
</dbReference>
<feature type="non-terminal residue" evidence="3">
    <location>
        <position position="247"/>
    </location>
</feature>
<feature type="domain" description="HTH psq-type" evidence="2">
    <location>
        <begin position="12"/>
        <end position="48"/>
    </location>
</feature>
<dbReference type="Proteomes" id="UP001168972">
    <property type="component" value="Unassembled WGS sequence"/>
</dbReference>
<accession>A0AA39G4J7</accession>
<evidence type="ECO:0000256" key="1">
    <source>
        <dbReference type="ARBA" id="ARBA00004123"/>
    </source>
</evidence>
<evidence type="ECO:0000259" key="2">
    <source>
        <dbReference type="Pfam" id="PF05225"/>
    </source>
</evidence>
<comment type="caution">
    <text evidence="3">The sequence shown here is derived from an EMBL/GenBank/DDBJ whole genome shotgun (WGS) entry which is preliminary data.</text>
</comment>
<dbReference type="GO" id="GO:0003677">
    <property type="term" value="F:DNA binding"/>
    <property type="evidence" value="ECO:0007669"/>
    <property type="project" value="InterPro"/>
</dbReference>
<dbReference type="InterPro" id="IPR009057">
    <property type="entry name" value="Homeodomain-like_sf"/>
</dbReference>
<sequence length="247" mass="28696">KMDKMYSVWNEKDMISAVKNVLEQKMKIRQASKHFSIPRSTLAAKVKAIKTGKEVILKPRPGYIGTFQRTFTDEQEAIICYYVMYTDSQLMPLNKIEFAKFIYEFAELLQINHRFSRIKKIAGKDFCYDFIRRHKELNLLIINPITLQKVTLRSKPFPGLENLPKSFWHELSSPFTETYGNEEIVTDNGATPEPRPFFQDLDNNITVQLGASVHLHCRVENLQKRTMTSKSFEIGSSTSKEIFCIIE</sequence>
<dbReference type="SUPFAM" id="SSF46689">
    <property type="entry name" value="Homeodomain-like"/>
    <property type="match status" value="1"/>
</dbReference>
<dbReference type="Gene3D" id="1.10.10.60">
    <property type="entry name" value="Homeodomain-like"/>
    <property type="match status" value="1"/>
</dbReference>
<evidence type="ECO:0000313" key="3">
    <source>
        <dbReference type="EMBL" id="KAK0180920.1"/>
    </source>
</evidence>
<organism evidence="3 4">
    <name type="scientific">Microctonus hyperodae</name>
    <name type="common">Parasitoid wasp</name>
    <dbReference type="NCBI Taxonomy" id="165561"/>
    <lineage>
        <taxon>Eukaryota</taxon>
        <taxon>Metazoa</taxon>
        <taxon>Ecdysozoa</taxon>
        <taxon>Arthropoda</taxon>
        <taxon>Hexapoda</taxon>
        <taxon>Insecta</taxon>
        <taxon>Pterygota</taxon>
        <taxon>Neoptera</taxon>
        <taxon>Endopterygota</taxon>
        <taxon>Hymenoptera</taxon>
        <taxon>Apocrita</taxon>
        <taxon>Ichneumonoidea</taxon>
        <taxon>Braconidae</taxon>
        <taxon>Euphorinae</taxon>
        <taxon>Microctonus</taxon>
    </lineage>
</organism>
<dbReference type="EMBL" id="JAQQBR010000002">
    <property type="protein sequence ID" value="KAK0180920.1"/>
    <property type="molecule type" value="Genomic_DNA"/>
</dbReference>
<comment type="subcellular location">
    <subcellularLocation>
        <location evidence="1">Nucleus</location>
    </subcellularLocation>
</comment>
<keyword evidence="4" id="KW-1185">Reference proteome</keyword>
<protein>
    <recommendedName>
        <fullName evidence="2">HTH psq-type domain-containing protein</fullName>
    </recommendedName>
</protein>
<gene>
    <name evidence="3" type="ORF">PV327_003250</name>
</gene>